<organism evidence="1 2">
    <name type="scientific">Gigaspora rosea</name>
    <dbReference type="NCBI Taxonomy" id="44941"/>
    <lineage>
        <taxon>Eukaryota</taxon>
        <taxon>Fungi</taxon>
        <taxon>Fungi incertae sedis</taxon>
        <taxon>Mucoromycota</taxon>
        <taxon>Glomeromycotina</taxon>
        <taxon>Glomeromycetes</taxon>
        <taxon>Diversisporales</taxon>
        <taxon>Gigasporaceae</taxon>
        <taxon>Gigaspora</taxon>
    </lineage>
</organism>
<dbReference type="EMBL" id="QKWP01000077">
    <property type="protein sequence ID" value="RIB28085.1"/>
    <property type="molecule type" value="Genomic_DNA"/>
</dbReference>
<evidence type="ECO:0000313" key="2">
    <source>
        <dbReference type="Proteomes" id="UP000266673"/>
    </source>
</evidence>
<evidence type="ECO:0000313" key="1">
    <source>
        <dbReference type="EMBL" id="RIB28085.1"/>
    </source>
</evidence>
<comment type="caution">
    <text evidence="1">The sequence shown here is derived from an EMBL/GenBank/DDBJ whole genome shotgun (WGS) entry which is preliminary data.</text>
</comment>
<dbReference type="STRING" id="44941.A0A397W000"/>
<dbReference type="Proteomes" id="UP000266673">
    <property type="component" value="Unassembled WGS sequence"/>
</dbReference>
<reference evidence="1 2" key="1">
    <citation type="submission" date="2018-06" db="EMBL/GenBank/DDBJ databases">
        <title>Comparative genomics reveals the genomic features of Rhizophagus irregularis, R. cerebriforme, R. diaphanum and Gigaspora rosea, and their symbiotic lifestyle signature.</title>
        <authorList>
            <person name="Morin E."/>
            <person name="San Clemente H."/>
            <person name="Chen E.C.H."/>
            <person name="De La Providencia I."/>
            <person name="Hainaut M."/>
            <person name="Kuo A."/>
            <person name="Kohler A."/>
            <person name="Murat C."/>
            <person name="Tang N."/>
            <person name="Roy S."/>
            <person name="Loubradou J."/>
            <person name="Henrissat B."/>
            <person name="Grigoriev I.V."/>
            <person name="Corradi N."/>
            <person name="Roux C."/>
            <person name="Martin F.M."/>
        </authorList>
    </citation>
    <scope>NUCLEOTIDE SEQUENCE [LARGE SCALE GENOMIC DNA]</scope>
    <source>
        <strain evidence="1 2">DAOM 194757</strain>
    </source>
</reference>
<dbReference type="OrthoDB" id="5958018at2759"/>
<dbReference type="AlphaFoldDB" id="A0A397W000"/>
<sequence>MTDSKYCMNFQTTESKKFRSLKDKKWEEAENNNLTKEIWVKCVEEVEVTTREDVTCKDVGTTMEDRGITNEKEGPIYSYEELQEVFQTNKCLEIFLDQLYLAARPLEHEKKTMNHIKKLIVHVCYLLASLNNAKINFFKFDVVFYLDSVGTSNKGLDTLANLGVTTTSRAMDQRK</sequence>
<name>A0A397W000_9GLOM</name>
<proteinExistence type="predicted"/>
<accession>A0A397W000</accession>
<keyword evidence="2" id="KW-1185">Reference proteome</keyword>
<gene>
    <name evidence="1" type="ORF">C2G38_2158824</name>
</gene>
<protein>
    <submittedName>
        <fullName evidence="1">Uncharacterized protein</fullName>
    </submittedName>
</protein>